<protein>
    <submittedName>
        <fullName evidence="1">Putative addiction module component, TIGR02574 family</fullName>
    </submittedName>
</protein>
<organism evidence="1 2">
    <name type="scientific">Prosthecobacter debontii</name>
    <dbReference type="NCBI Taxonomy" id="48467"/>
    <lineage>
        <taxon>Bacteria</taxon>
        <taxon>Pseudomonadati</taxon>
        <taxon>Verrucomicrobiota</taxon>
        <taxon>Verrucomicrobiia</taxon>
        <taxon>Verrucomicrobiales</taxon>
        <taxon>Verrucomicrobiaceae</taxon>
        <taxon>Prosthecobacter</taxon>
    </lineage>
</organism>
<dbReference type="InterPro" id="IPR013406">
    <property type="entry name" value="CHP02574_addiction_mod"/>
</dbReference>
<keyword evidence="2" id="KW-1185">Reference proteome</keyword>
<dbReference type="Pfam" id="PF09720">
    <property type="entry name" value="Unstab_antitox"/>
    <property type="match status" value="1"/>
</dbReference>
<sequence length="78" mass="8892">MILETIPEIQSLTVDQKLRLVWEIWNDVSRDASLSPRSESLLAERLAEYDANPTAVRTTDEVTAGIQRLKQRLASERP</sequence>
<evidence type="ECO:0000313" key="1">
    <source>
        <dbReference type="EMBL" id="SKB01467.1"/>
    </source>
</evidence>
<dbReference type="OrthoDB" id="291542at2"/>
<dbReference type="STRING" id="48467.SAMN02745166_03378"/>
<proteinExistence type="predicted"/>
<dbReference type="AlphaFoldDB" id="A0A1T4YI09"/>
<name>A0A1T4YI09_9BACT</name>
<reference evidence="2" key="1">
    <citation type="submission" date="2017-02" db="EMBL/GenBank/DDBJ databases">
        <authorList>
            <person name="Varghese N."/>
            <person name="Submissions S."/>
        </authorList>
    </citation>
    <scope>NUCLEOTIDE SEQUENCE [LARGE SCALE GENOMIC DNA]</scope>
    <source>
        <strain evidence="2">ATCC 700200</strain>
    </source>
</reference>
<accession>A0A1T4YI09</accession>
<dbReference type="RefSeq" id="WP_078814566.1">
    <property type="nucleotide sequence ID" value="NZ_FUYE01000012.1"/>
</dbReference>
<dbReference type="EMBL" id="FUYE01000012">
    <property type="protein sequence ID" value="SKB01467.1"/>
    <property type="molecule type" value="Genomic_DNA"/>
</dbReference>
<dbReference type="Proteomes" id="UP000190774">
    <property type="component" value="Unassembled WGS sequence"/>
</dbReference>
<evidence type="ECO:0000313" key="2">
    <source>
        <dbReference type="Proteomes" id="UP000190774"/>
    </source>
</evidence>
<gene>
    <name evidence="1" type="ORF">SAMN02745166_03378</name>
</gene>